<dbReference type="InterPro" id="IPR023160">
    <property type="entry name" value="RNase_HII_hlx-loop-hlx_cap_dom"/>
</dbReference>
<protein>
    <recommendedName>
        <fullName evidence="9">Ribonuclease</fullName>
        <ecNumber evidence="9">3.1.26.4</ecNumber>
    </recommendedName>
</protein>
<keyword evidence="4 8" id="KW-0540">Nuclease</keyword>
<evidence type="ECO:0000256" key="3">
    <source>
        <dbReference type="ARBA" id="ARBA00007058"/>
    </source>
</evidence>
<gene>
    <name evidence="12" type="ORF">EX30DRAFT_343827</name>
</gene>
<dbReference type="EC" id="3.1.26.4" evidence="9"/>
<dbReference type="InterPro" id="IPR012337">
    <property type="entry name" value="RNaseH-like_sf"/>
</dbReference>
<dbReference type="STRING" id="341454.A0A4S2MQT7"/>
<comment type="function">
    <text evidence="9">Endonuclease that specifically degrades the RNA of RNA-DNA hybrids.</text>
</comment>
<name>A0A4S2MQT7_9PEZI</name>
<keyword evidence="7 8" id="KW-0378">Hydrolase</keyword>
<reference evidence="12 13" key="1">
    <citation type="submission" date="2019-04" db="EMBL/GenBank/DDBJ databases">
        <title>Comparative genomics and transcriptomics to analyze fruiting body development in filamentous ascomycetes.</title>
        <authorList>
            <consortium name="DOE Joint Genome Institute"/>
            <person name="Lutkenhaus R."/>
            <person name="Traeger S."/>
            <person name="Breuer J."/>
            <person name="Kuo A."/>
            <person name="Lipzen A."/>
            <person name="Pangilinan J."/>
            <person name="Dilworth D."/>
            <person name="Sandor L."/>
            <person name="Poggeler S."/>
            <person name="Barry K."/>
            <person name="Grigoriev I.V."/>
            <person name="Nowrousian M."/>
        </authorList>
    </citation>
    <scope>NUCLEOTIDE SEQUENCE [LARGE SCALE GENOMIC DNA]</scope>
    <source>
        <strain evidence="12 13">CBS 389.68</strain>
    </source>
</reference>
<feature type="binding site" evidence="8">
    <location>
        <position position="63"/>
    </location>
    <ligand>
        <name>a divalent metal cation</name>
        <dbReference type="ChEBI" id="CHEBI:60240"/>
    </ligand>
</feature>
<evidence type="ECO:0000256" key="5">
    <source>
        <dbReference type="ARBA" id="ARBA00022723"/>
    </source>
</evidence>
<dbReference type="PROSITE" id="PS51975">
    <property type="entry name" value="RNASE_H_2"/>
    <property type="match status" value="1"/>
</dbReference>
<comment type="similarity">
    <text evidence="3">Belongs to the RNase HII family. Eukaryotic subfamily.</text>
</comment>
<evidence type="ECO:0000256" key="9">
    <source>
        <dbReference type="RuleBase" id="RU003515"/>
    </source>
</evidence>
<dbReference type="GO" id="GO:0006298">
    <property type="term" value="P:mismatch repair"/>
    <property type="evidence" value="ECO:0007669"/>
    <property type="project" value="TreeGrafter"/>
</dbReference>
<dbReference type="GO" id="GO:0032299">
    <property type="term" value="C:ribonuclease H2 complex"/>
    <property type="evidence" value="ECO:0007669"/>
    <property type="project" value="TreeGrafter"/>
</dbReference>
<evidence type="ECO:0000256" key="4">
    <source>
        <dbReference type="ARBA" id="ARBA00022722"/>
    </source>
</evidence>
<dbReference type="OrthoDB" id="7462577at2759"/>
<dbReference type="InterPro" id="IPR001352">
    <property type="entry name" value="RNase_HII/HIII"/>
</dbReference>
<dbReference type="FunCoup" id="A0A4S2MQT7">
    <property type="interactions" value="423"/>
</dbReference>
<proteinExistence type="inferred from homology"/>
<feature type="region of interest" description="Disordered" evidence="10">
    <location>
        <begin position="33"/>
        <end position="56"/>
    </location>
</feature>
<evidence type="ECO:0000256" key="1">
    <source>
        <dbReference type="ARBA" id="ARBA00000077"/>
    </source>
</evidence>
<evidence type="ECO:0000256" key="7">
    <source>
        <dbReference type="ARBA" id="ARBA00022801"/>
    </source>
</evidence>
<dbReference type="CDD" id="cd07181">
    <property type="entry name" value="RNase_HII_eukaryota_like"/>
    <property type="match status" value="1"/>
</dbReference>
<dbReference type="EMBL" id="ML220149">
    <property type="protein sequence ID" value="TGZ77759.1"/>
    <property type="molecule type" value="Genomic_DNA"/>
</dbReference>
<dbReference type="FunFam" id="3.30.420.10:FF:000016">
    <property type="entry name" value="Ribonuclease"/>
    <property type="match status" value="1"/>
</dbReference>
<dbReference type="InterPro" id="IPR024567">
    <property type="entry name" value="RNase_HII/HIII_dom"/>
</dbReference>
<accession>A0A4S2MQT7</accession>
<dbReference type="InParanoid" id="A0A4S2MQT7"/>
<evidence type="ECO:0000256" key="6">
    <source>
        <dbReference type="ARBA" id="ARBA00022759"/>
    </source>
</evidence>
<feature type="region of interest" description="Disordered" evidence="10">
    <location>
        <begin position="232"/>
        <end position="270"/>
    </location>
</feature>
<evidence type="ECO:0000256" key="2">
    <source>
        <dbReference type="ARBA" id="ARBA00001946"/>
    </source>
</evidence>
<comment type="cofactor">
    <cofactor evidence="8">
        <name>Mn(2+)</name>
        <dbReference type="ChEBI" id="CHEBI:29035"/>
    </cofactor>
    <cofactor evidence="8">
        <name>Mg(2+)</name>
        <dbReference type="ChEBI" id="CHEBI:18420"/>
    </cofactor>
    <text evidence="8">Manganese or magnesium. Binds 1 divalent metal ion per monomer in the absence of substrate. May bind a second metal ion after substrate binding.</text>
</comment>
<feature type="compositionally biased region" description="Acidic residues" evidence="10">
    <location>
        <begin position="232"/>
        <end position="252"/>
    </location>
</feature>
<dbReference type="GO" id="GO:0043137">
    <property type="term" value="P:DNA replication, removal of RNA primer"/>
    <property type="evidence" value="ECO:0007669"/>
    <property type="project" value="TreeGrafter"/>
</dbReference>
<feature type="compositionally biased region" description="Basic and acidic residues" evidence="10">
    <location>
        <begin position="253"/>
        <end position="270"/>
    </location>
</feature>
<dbReference type="InterPro" id="IPR036397">
    <property type="entry name" value="RNaseH_sf"/>
</dbReference>
<feature type="domain" description="RNase H type-2" evidence="11">
    <location>
        <begin position="56"/>
        <end position="322"/>
    </location>
</feature>
<dbReference type="Proteomes" id="UP000298138">
    <property type="component" value="Unassembled WGS sequence"/>
</dbReference>
<keyword evidence="6 8" id="KW-0255">Endonuclease</keyword>
<dbReference type="InterPro" id="IPR004649">
    <property type="entry name" value="RNase_H2_suA"/>
</dbReference>
<keyword evidence="5 8" id="KW-0479">Metal-binding</keyword>
<dbReference type="PANTHER" id="PTHR10954:SF7">
    <property type="entry name" value="RIBONUCLEASE H2 SUBUNIT A"/>
    <property type="match status" value="1"/>
</dbReference>
<evidence type="ECO:0000256" key="10">
    <source>
        <dbReference type="SAM" id="MobiDB-lite"/>
    </source>
</evidence>
<dbReference type="FunFam" id="1.10.10.460:FF:000001">
    <property type="entry name" value="Ribonuclease"/>
    <property type="match status" value="1"/>
</dbReference>
<dbReference type="Pfam" id="PF01351">
    <property type="entry name" value="RNase_HII"/>
    <property type="match status" value="1"/>
</dbReference>
<evidence type="ECO:0000313" key="12">
    <source>
        <dbReference type="EMBL" id="TGZ77759.1"/>
    </source>
</evidence>
<dbReference type="GO" id="GO:0003723">
    <property type="term" value="F:RNA binding"/>
    <property type="evidence" value="ECO:0007669"/>
    <property type="project" value="UniProtKB-UniRule"/>
</dbReference>
<dbReference type="PANTHER" id="PTHR10954">
    <property type="entry name" value="RIBONUCLEASE H2 SUBUNIT A"/>
    <property type="match status" value="1"/>
</dbReference>
<dbReference type="NCBIfam" id="TIGR00729">
    <property type="entry name" value="ribonuclease HII"/>
    <property type="match status" value="1"/>
</dbReference>
<evidence type="ECO:0000256" key="8">
    <source>
        <dbReference type="PROSITE-ProRule" id="PRU01319"/>
    </source>
</evidence>
<comment type="cofactor">
    <cofactor evidence="2">
        <name>Mg(2+)</name>
        <dbReference type="ChEBI" id="CHEBI:18420"/>
    </cofactor>
</comment>
<dbReference type="GO" id="GO:0046872">
    <property type="term" value="F:metal ion binding"/>
    <property type="evidence" value="ECO:0007669"/>
    <property type="project" value="UniProtKB-KW"/>
</dbReference>
<evidence type="ECO:0000259" key="11">
    <source>
        <dbReference type="PROSITE" id="PS51975"/>
    </source>
</evidence>
<feature type="binding site" evidence="8">
    <location>
        <position position="62"/>
    </location>
    <ligand>
        <name>a divalent metal cation</name>
        <dbReference type="ChEBI" id="CHEBI:60240"/>
    </ligand>
</feature>
<keyword evidence="13" id="KW-1185">Reference proteome</keyword>
<evidence type="ECO:0000313" key="13">
    <source>
        <dbReference type="Proteomes" id="UP000298138"/>
    </source>
</evidence>
<dbReference type="AlphaFoldDB" id="A0A4S2MQT7"/>
<comment type="catalytic activity">
    <reaction evidence="1 8 9">
        <text>Endonucleolytic cleavage to 5'-phosphomonoester.</text>
        <dbReference type="EC" id="3.1.26.4"/>
    </reaction>
</comment>
<feature type="binding site" evidence="8">
    <location>
        <position position="177"/>
    </location>
    <ligand>
        <name>a divalent metal cation</name>
        <dbReference type="ChEBI" id="CHEBI:60240"/>
    </ligand>
</feature>
<organism evidence="12 13">
    <name type="scientific">Ascodesmis nigricans</name>
    <dbReference type="NCBI Taxonomy" id="341454"/>
    <lineage>
        <taxon>Eukaryota</taxon>
        <taxon>Fungi</taxon>
        <taxon>Dikarya</taxon>
        <taxon>Ascomycota</taxon>
        <taxon>Pezizomycotina</taxon>
        <taxon>Pezizomycetes</taxon>
        <taxon>Pezizales</taxon>
        <taxon>Ascodesmidaceae</taxon>
        <taxon>Ascodesmis</taxon>
    </lineage>
</organism>
<dbReference type="Gene3D" id="1.10.10.460">
    <property type="entry name" value="Ribonuclease hii. Domain 2"/>
    <property type="match status" value="1"/>
</dbReference>
<dbReference type="Gene3D" id="3.30.420.10">
    <property type="entry name" value="Ribonuclease H-like superfamily/Ribonuclease H"/>
    <property type="match status" value="1"/>
</dbReference>
<sequence length="367" mass="39755">MAESPTKDAQSQDLDIPLSATFIPPSITRPLLSSSTSYTHHSPHPPILTSSDDRPPCILGVDEAGRGPVLGPMVYAVAYTPLNSSHFLKSHSFDDSKKLTASFRSQLFHSTCTPSHDLHTHVGWSCTLLSARDISSGMLRPNTVGAYNLNAQAHDTTARLIREVIESGVNVAEIYVDTVGVATSYQAKLQKQFPGAKVTVAKKADSLYPIVSAASVVAKVTRDAAIEVLAEMEQEEEEKVEEDPEANGEDQNEAEKVEPAEDGKQKGKRTWDKVVEMGSGYPGDDKTKKWLKSNMDPVFGFGNRAVRFSWRTVADMMDGKGANAVGVEWEEDVDDGDQRITGFFTSGDSVGAGNGSWYGVPVKADSF</sequence>
<dbReference type="GO" id="GO:0004523">
    <property type="term" value="F:RNA-DNA hybrid ribonuclease activity"/>
    <property type="evidence" value="ECO:0007669"/>
    <property type="project" value="UniProtKB-UniRule"/>
</dbReference>
<dbReference type="SUPFAM" id="SSF53098">
    <property type="entry name" value="Ribonuclease H-like"/>
    <property type="match status" value="1"/>
</dbReference>